<reference evidence="2" key="2">
    <citation type="journal article" date="2022" name="Elife">
        <title>Obligate sexual reproduction of a homothallic fungus closely related to the Cryptococcus pathogenic species complex.</title>
        <authorList>
            <person name="Passer A.R."/>
            <person name="Clancey S.A."/>
            <person name="Shea T."/>
            <person name="David-Palma M."/>
            <person name="Averette A.F."/>
            <person name="Boekhout T."/>
            <person name="Porcel B.M."/>
            <person name="Nowrousian M."/>
            <person name="Cuomo C.A."/>
            <person name="Sun S."/>
            <person name="Heitman J."/>
            <person name="Coelho M.A."/>
        </authorList>
    </citation>
    <scope>NUCLEOTIDE SEQUENCE</scope>
    <source>
        <strain evidence="2">CBS 7841</strain>
    </source>
</reference>
<keyword evidence="3" id="KW-1185">Reference proteome</keyword>
<dbReference type="EMBL" id="CP143785">
    <property type="protein sequence ID" value="WVN86227.1"/>
    <property type="molecule type" value="Genomic_DNA"/>
</dbReference>
<protein>
    <submittedName>
        <fullName evidence="2">Uncharacterized protein</fullName>
    </submittedName>
</protein>
<dbReference type="KEGG" id="cdep:91085601"/>
<dbReference type="RefSeq" id="XP_066066927.1">
    <property type="nucleotide sequence ID" value="XM_066210830.1"/>
</dbReference>
<reference evidence="2" key="3">
    <citation type="submission" date="2024-01" db="EMBL/GenBank/DDBJ databases">
        <authorList>
            <person name="Coelho M.A."/>
            <person name="David-Palma M."/>
            <person name="Shea T."/>
            <person name="Sun S."/>
            <person name="Cuomo C.A."/>
            <person name="Heitman J."/>
        </authorList>
    </citation>
    <scope>NUCLEOTIDE SEQUENCE</scope>
    <source>
        <strain evidence="2">CBS 7841</strain>
    </source>
</reference>
<feature type="compositionally biased region" description="Low complexity" evidence="1">
    <location>
        <begin position="205"/>
        <end position="223"/>
    </location>
</feature>
<evidence type="ECO:0000313" key="2">
    <source>
        <dbReference type="EMBL" id="WVN86227.1"/>
    </source>
</evidence>
<organism evidence="2 3">
    <name type="scientific">Cryptococcus depauperatus CBS 7841</name>
    <dbReference type="NCBI Taxonomy" id="1295531"/>
    <lineage>
        <taxon>Eukaryota</taxon>
        <taxon>Fungi</taxon>
        <taxon>Dikarya</taxon>
        <taxon>Basidiomycota</taxon>
        <taxon>Agaricomycotina</taxon>
        <taxon>Tremellomycetes</taxon>
        <taxon>Tremellales</taxon>
        <taxon>Cryptococcaceae</taxon>
        <taxon>Cryptococcus</taxon>
    </lineage>
</organism>
<evidence type="ECO:0000256" key="1">
    <source>
        <dbReference type="SAM" id="MobiDB-lite"/>
    </source>
</evidence>
<accession>A0AAJ8JPP6</accession>
<sequence>MSSLQIGSFNDSQSLTQHGPSSSHLPVPSTFSHTRKRRRITNSNPSAIPKGPENPPQSSSTNADWHNDGTDRILSSLSLLLDWLLIPGWIQEGIGLPQGKRMHHISDTFRYTKQNNTPSFGLDQGPRLEEWDWKWTRTRDVMDNVRMICPEWDTVDPIFRDRDGGSIALRSDSTRASKPVLRALKDQPLNSPQTQLPASAGPTGSSQASPSLSPSIQSPPRSLFATHAGSSPYYDSTSHIRRATRLETHSMSDRHNGRSTDDVEFIISQAIRDFFDQEDEWRNCKIEYMRQTDRYRQEKLALMREETKALEFQTEMNVAIMIMNRQPELTWEEAIEKTRRLRMMCRESL</sequence>
<dbReference type="Proteomes" id="UP000094043">
    <property type="component" value="Chromosome 2"/>
</dbReference>
<gene>
    <name evidence="2" type="ORF">L203_101388</name>
</gene>
<proteinExistence type="predicted"/>
<feature type="compositionally biased region" description="Polar residues" evidence="1">
    <location>
        <begin position="1"/>
        <end position="32"/>
    </location>
</feature>
<reference evidence="2" key="1">
    <citation type="submission" date="2016-06" db="EMBL/GenBank/DDBJ databases">
        <authorList>
            <person name="Cuomo C."/>
            <person name="Litvintseva A."/>
            <person name="Heitman J."/>
            <person name="Chen Y."/>
            <person name="Sun S."/>
            <person name="Springer D."/>
            <person name="Dromer F."/>
            <person name="Young S."/>
            <person name="Zeng Q."/>
            <person name="Chapman S."/>
            <person name="Gujja S."/>
            <person name="Saif S."/>
            <person name="Birren B."/>
        </authorList>
    </citation>
    <scope>NUCLEOTIDE SEQUENCE</scope>
    <source>
        <strain evidence="2">CBS 7841</strain>
    </source>
</reference>
<dbReference type="GeneID" id="91085601"/>
<feature type="region of interest" description="Disordered" evidence="1">
    <location>
        <begin position="164"/>
        <end position="236"/>
    </location>
</feature>
<dbReference type="AlphaFoldDB" id="A0AAJ8JPP6"/>
<name>A0AAJ8JPP6_9TREE</name>
<feature type="compositionally biased region" description="Polar residues" evidence="1">
    <location>
        <begin position="188"/>
        <end position="197"/>
    </location>
</feature>
<feature type="region of interest" description="Disordered" evidence="1">
    <location>
        <begin position="1"/>
        <end position="67"/>
    </location>
</feature>
<evidence type="ECO:0000313" key="3">
    <source>
        <dbReference type="Proteomes" id="UP000094043"/>
    </source>
</evidence>